<dbReference type="Pfam" id="PF06429">
    <property type="entry name" value="Flg_bbr_C"/>
    <property type="match status" value="1"/>
</dbReference>
<dbReference type="InterPro" id="IPR053967">
    <property type="entry name" value="LlgE_F_G-like_D1"/>
</dbReference>
<evidence type="ECO:0000313" key="5">
    <source>
        <dbReference type="EMBL" id="MDQ0233230.1"/>
    </source>
</evidence>
<organism evidence="5 6">
    <name type="scientific">Metabacillus malikii</name>
    <dbReference type="NCBI Taxonomy" id="1504265"/>
    <lineage>
        <taxon>Bacteria</taxon>
        <taxon>Bacillati</taxon>
        <taxon>Bacillota</taxon>
        <taxon>Bacilli</taxon>
        <taxon>Bacillales</taxon>
        <taxon>Bacillaceae</taxon>
        <taxon>Metabacillus</taxon>
    </lineage>
</organism>
<sequence length="278" mass="30546">MLRTMISATNTMGQLQKQLDTIGHNLANVDTQGYKRTQTGFSELVRQQFNNQTNEADEIGRSGTELGITQGTGAKLGSSLVLTQGSMKQTDRSLDIAFTVPNQFLQIDVDGETQYTRDGALYLAPTNDGTNRLALTTSEGRAVLDENQNPIVFEDSFKELQISQDGTITAIPRNEGDMPQVFGLGVVQVDRPQLLVQNGHNRYSLNNDLGELQLNDIITYLEGALRGDVSMQQGALEMSNVDVAKEMTDLMVSQRSYQMNAKTITMGDQMMGLINGVR</sequence>
<dbReference type="InterPro" id="IPR001444">
    <property type="entry name" value="Flag_bb_rod_N"/>
</dbReference>
<comment type="similarity">
    <text evidence="1">Belongs to the flagella basal body rod proteins family.</text>
</comment>
<dbReference type="RefSeq" id="WP_307346247.1">
    <property type="nucleotide sequence ID" value="NZ_JAUSUD010000033.1"/>
</dbReference>
<feature type="domain" description="Flagellar basal-body/hook protein C-terminal" evidence="3">
    <location>
        <begin position="232"/>
        <end position="275"/>
    </location>
</feature>
<dbReference type="EMBL" id="JAUSUD010000033">
    <property type="protein sequence ID" value="MDQ0233230.1"/>
    <property type="molecule type" value="Genomic_DNA"/>
</dbReference>
<evidence type="ECO:0000313" key="6">
    <source>
        <dbReference type="Proteomes" id="UP001234495"/>
    </source>
</evidence>
<dbReference type="Pfam" id="PF22692">
    <property type="entry name" value="LlgE_F_G_D1"/>
    <property type="match status" value="1"/>
</dbReference>
<keyword evidence="5" id="KW-0282">Flagellum</keyword>
<dbReference type="PANTHER" id="PTHR30435">
    <property type="entry name" value="FLAGELLAR PROTEIN"/>
    <property type="match status" value="1"/>
</dbReference>
<comment type="caution">
    <text evidence="5">The sequence shown here is derived from an EMBL/GenBank/DDBJ whole genome shotgun (WGS) entry which is preliminary data.</text>
</comment>
<feature type="domain" description="Flagellar hook protein FlgE/F/G-like D1" evidence="4">
    <location>
        <begin position="104"/>
        <end position="170"/>
    </location>
</feature>
<gene>
    <name evidence="5" type="ORF">J2S19_004572</name>
</gene>
<dbReference type="PANTHER" id="PTHR30435:SF19">
    <property type="entry name" value="FLAGELLAR BASAL-BODY ROD PROTEIN FLGG"/>
    <property type="match status" value="1"/>
</dbReference>
<dbReference type="SUPFAM" id="SSF117143">
    <property type="entry name" value="Flagellar hook protein flgE"/>
    <property type="match status" value="1"/>
</dbReference>
<keyword evidence="5" id="KW-0969">Cilium</keyword>
<evidence type="ECO:0000259" key="3">
    <source>
        <dbReference type="Pfam" id="PF06429"/>
    </source>
</evidence>
<evidence type="ECO:0000259" key="4">
    <source>
        <dbReference type="Pfam" id="PF22692"/>
    </source>
</evidence>
<name>A0ABT9ZLQ5_9BACI</name>
<dbReference type="Proteomes" id="UP001234495">
    <property type="component" value="Unassembled WGS sequence"/>
</dbReference>
<evidence type="ECO:0000259" key="2">
    <source>
        <dbReference type="Pfam" id="PF00460"/>
    </source>
</evidence>
<keyword evidence="5" id="KW-0966">Cell projection</keyword>
<dbReference type="InterPro" id="IPR010930">
    <property type="entry name" value="Flg_bb/hook_C_dom"/>
</dbReference>
<dbReference type="Pfam" id="PF00460">
    <property type="entry name" value="Flg_bb_rod"/>
    <property type="match status" value="1"/>
</dbReference>
<proteinExistence type="inferred from homology"/>
<reference evidence="5 6" key="1">
    <citation type="submission" date="2023-07" db="EMBL/GenBank/DDBJ databases">
        <title>Genomic Encyclopedia of Type Strains, Phase IV (KMG-IV): sequencing the most valuable type-strain genomes for metagenomic binning, comparative biology and taxonomic classification.</title>
        <authorList>
            <person name="Goeker M."/>
        </authorList>
    </citation>
    <scope>NUCLEOTIDE SEQUENCE [LARGE SCALE GENOMIC DNA]</scope>
    <source>
        <strain evidence="5 6">DSM 29005</strain>
    </source>
</reference>
<keyword evidence="6" id="KW-1185">Reference proteome</keyword>
<feature type="domain" description="Flagellar basal body rod protein N-terminal" evidence="2">
    <location>
        <begin position="7"/>
        <end position="35"/>
    </location>
</feature>
<evidence type="ECO:0000256" key="1">
    <source>
        <dbReference type="ARBA" id="ARBA00009677"/>
    </source>
</evidence>
<dbReference type="InterPro" id="IPR037925">
    <property type="entry name" value="FlgE/F/G-like"/>
</dbReference>
<protein>
    <submittedName>
        <fullName evidence="5">Flagellar basal-body rod protein FlgG</fullName>
    </submittedName>
</protein>
<accession>A0ABT9ZLQ5</accession>